<keyword evidence="2" id="KW-1185">Reference proteome</keyword>
<dbReference type="AlphaFoldDB" id="A0AAV7WNT0"/>
<evidence type="ECO:0000313" key="1">
    <source>
        <dbReference type="EMBL" id="KAJ1213870.1"/>
    </source>
</evidence>
<accession>A0AAV7WNT0</accession>
<name>A0AAV7WNT0_PLEWA</name>
<dbReference type="EMBL" id="JANPWB010000001">
    <property type="protein sequence ID" value="KAJ1213870.1"/>
    <property type="molecule type" value="Genomic_DNA"/>
</dbReference>
<gene>
    <name evidence="1" type="ORF">NDU88_001500</name>
</gene>
<organism evidence="1 2">
    <name type="scientific">Pleurodeles waltl</name>
    <name type="common">Iberian ribbed newt</name>
    <dbReference type="NCBI Taxonomy" id="8319"/>
    <lineage>
        <taxon>Eukaryota</taxon>
        <taxon>Metazoa</taxon>
        <taxon>Chordata</taxon>
        <taxon>Craniata</taxon>
        <taxon>Vertebrata</taxon>
        <taxon>Euteleostomi</taxon>
        <taxon>Amphibia</taxon>
        <taxon>Batrachia</taxon>
        <taxon>Caudata</taxon>
        <taxon>Salamandroidea</taxon>
        <taxon>Salamandridae</taxon>
        <taxon>Pleurodelinae</taxon>
        <taxon>Pleurodeles</taxon>
    </lineage>
</organism>
<protein>
    <submittedName>
        <fullName evidence="1">Uncharacterized protein</fullName>
    </submittedName>
</protein>
<comment type="caution">
    <text evidence="1">The sequence shown here is derived from an EMBL/GenBank/DDBJ whole genome shotgun (WGS) entry which is preliminary data.</text>
</comment>
<proteinExistence type="predicted"/>
<reference evidence="1" key="1">
    <citation type="journal article" date="2022" name="bioRxiv">
        <title>Sequencing and chromosome-scale assembly of the giantPleurodeles waltlgenome.</title>
        <authorList>
            <person name="Brown T."/>
            <person name="Elewa A."/>
            <person name="Iarovenko S."/>
            <person name="Subramanian E."/>
            <person name="Araus A.J."/>
            <person name="Petzold A."/>
            <person name="Susuki M."/>
            <person name="Suzuki K.-i.T."/>
            <person name="Hayashi T."/>
            <person name="Toyoda A."/>
            <person name="Oliveira C."/>
            <person name="Osipova E."/>
            <person name="Leigh N.D."/>
            <person name="Simon A."/>
            <person name="Yun M.H."/>
        </authorList>
    </citation>
    <scope>NUCLEOTIDE SEQUENCE</scope>
    <source>
        <strain evidence="1">20211129_DDA</strain>
        <tissue evidence="1">Liver</tissue>
    </source>
</reference>
<sequence>MQQPPDGGWVSWLGHALGPGRLAACGGHWPGSRLCYSGGDPRHLTTAPGGCLSCSPRALFCVAAACSSIHCRMGSALSGGALWSRVLRRAQLVALICAWFAIGRSDARQQKLQFGAKKLTGVPSECMEGATLPPPQGEQSDMGEMKALLLTMQSSLSSIDSKMDTMTTRLDLLLLG</sequence>
<dbReference type="Proteomes" id="UP001066276">
    <property type="component" value="Chromosome 1_1"/>
</dbReference>
<evidence type="ECO:0000313" key="2">
    <source>
        <dbReference type="Proteomes" id="UP001066276"/>
    </source>
</evidence>